<evidence type="ECO:0000256" key="1">
    <source>
        <dbReference type="SAM" id="Phobius"/>
    </source>
</evidence>
<protein>
    <submittedName>
        <fullName evidence="2">Transmembrane protein, putative</fullName>
    </submittedName>
</protein>
<dbReference type="Proteomes" id="UP000009168">
    <property type="component" value="Unassembled WGS sequence"/>
</dbReference>
<keyword evidence="1" id="KW-0472">Membrane</keyword>
<dbReference type="InParanoid" id="W7XHN8"/>
<dbReference type="KEGG" id="tet:TTHERM_000727581"/>
<evidence type="ECO:0000313" key="3">
    <source>
        <dbReference type="Proteomes" id="UP000009168"/>
    </source>
</evidence>
<proteinExistence type="predicted"/>
<accession>W7XHN8</accession>
<keyword evidence="3" id="KW-1185">Reference proteome</keyword>
<feature type="transmembrane region" description="Helical" evidence="1">
    <location>
        <begin position="102"/>
        <end position="120"/>
    </location>
</feature>
<keyword evidence="1" id="KW-1133">Transmembrane helix</keyword>
<evidence type="ECO:0000313" key="2">
    <source>
        <dbReference type="EMBL" id="EWS72664.1"/>
    </source>
</evidence>
<gene>
    <name evidence="2" type="ORF">TTHERM_000727581</name>
</gene>
<sequence>MQSHNTYSNIQMTLPFFIKSDQVSVQMLKQIIFIIRHYYFRDKAIERGISIISLLYLVRSYSSYIRECRVWQKCKFSQIILLSKQLQFQLLCKRQFSRVERCVNIFFYLIWIIKVYLARYEIKLDLFFVITWFSNFELKIFRNSTFVVEVSFRFFNLLKNFHKFFVNNADFFICRGCQLLVIVQYCALYNYIFILRQFRQISNKINVVCFYLHPFVKQSGSFTFFPQIVVAIRQKAST</sequence>
<name>W7XHN8_TETTS</name>
<keyword evidence="1 2" id="KW-0812">Transmembrane</keyword>
<organism evidence="2 3">
    <name type="scientific">Tetrahymena thermophila (strain SB210)</name>
    <dbReference type="NCBI Taxonomy" id="312017"/>
    <lineage>
        <taxon>Eukaryota</taxon>
        <taxon>Sar</taxon>
        <taxon>Alveolata</taxon>
        <taxon>Ciliophora</taxon>
        <taxon>Intramacronucleata</taxon>
        <taxon>Oligohymenophorea</taxon>
        <taxon>Hymenostomatida</taxon>
        <taxon>Tetrahymenina</taxon>
        <taxon>Tetrahymenidae</taxon>
        <taxon>Tetrahymena</taxon>
    </lineage>
</organism>
<dbReference type="RefSeq" id="XP_012654789.1">
    <property type="nucleotide sequence ID" value="XM_012799335.1"/>
</dbReference>
<dbReference type="AlphaFoldDB" id="W7XHN8"/>
<dbReference type="GeneID" id="24440424"/>
<dbReference type="EMBL" id="GG662537">
    <property type="protein sequence ID" value="EWS72664.1"/>
    <property type="molecule type" value="Genomic_DNA"/>
</dbReference>
<reference evidence="3" key="1">
    <citation type="journal article" date="2006" name="PLoS Biol.">
        <title>Macronuclear genome sequence of the ciliate Tetrahymena thermophila, a model eukaryote.</title>
        <authorList>
            <person name="Eisen J.A."/>
            <person name="Coyne R.S."/>
            <person name="Wu M."/>
            <person name="Wu D."/>
            <person name="Thiagarajan M."/>
            <person name="Wortman J.R."/>
            <person name="Badger J.H."/>
            <person name="Ren Q."/>
            <person name="Amedeo P."/>
            <person name="Jones K.M."/>
            <person name="Tallon L.J."/>
            <person name="Delcher A.L."/>
            <person name="Salzberg S.L."/>
            <person name="Silva J.C."/>
            <person name="Haas B.J."/>
            <person name="Majoros W.H."/>
            <person name="Farzad M."/>
            <person name="Carlton J.M."/>
            <person name="Smith R.K. Jr."/>
            <person name="Garg J."/>
            <person name="Pearlman R.E."/>
            <person name="Karrer K.M."/>
            <person name="Sun L."/>
            <person name="Manning G."/>
            <person name="Elde N.C."/>
            <person name="Turkewitz A.P."/>
            <person name="Asai D.J."/>
            <person name="Wilkes D.E."/>
            <person name="Wang Y."/>
            <person name="Cai H."/>
            <person name="Collins K."/>
            <person name="Stewart B.A."/>
            <person name="Lee S.R."/>
            <person name="Wilamowska K."/>
            <person name="Weinberg Z."/>
            <person name="Ruzzo W.L."/>
            <person name="Wloga D."/>
            <person name="Gaertig J."/>
            <person name="Frankel J."/>
            <person name="Tsao C.-C."/>
            <person name="Gorovsky M.A."/>
            <person name="Keeling P.J."/>
            <person name="Waller R.F."/>
            <person name="Patron N.J."/>
            <person name="Cherry J.M."/>
            <person name="Stover N.A."/>
            <person name="Krieger C.J."/>
            <person name="del Toro C."/>
            <person name="Ryder H.F."/>
            <person name="Williamson S.C."/>
            <person name="Barbeau R.A."/>
            <person name="Hamilton E.P."/>
            <person name="Orias E."/>
        </authorList>
    </citation>
    <scope>NUCLEOTIDE SEQUENCE [LARGE SCALE GENOMIC DNA]</scope>
    <source>
        <strain evidence="3">SB210</strain>
    </source>
</reference>
<feature type="transmembrane region" description="Helical" evidence="1">
    <location>
        <begin position="179"/>
        <end position="198"/>
    </location>
</feature>